<dbReference type="Proteomes" id="UP001603857">
    <property type="component" value="Unassembled WGS sequence"/>
</dbReference>
<accession>A0ABD1L5K9</accession>
<dbReference type="EMBL" id="JBGMDY010000011">
    <property type="protein sequence ID" value="KAL2318781.1"/>
    <property type="molecule type" value="Genomic_DNA"/>
</dbReference>
<gene>
    <name evidence="1" type="ORF">Fmac_032657</name>
</gene>
<organism evidence="1 2">
    <name type="scientific">Flemingia macrophylla</name>
    <dbReference type="NCBI Taxonomy" id="520843"/>
    <lineage>
        <taxon>Eukaryota</taxon>
        <taxon>Viridiplantae</taxon>
        <taxon>Streptophyta</taxon>
        <taxon>Embryophyta</taxon>
        <taxon>Tracheophyta</taxon>
        <taxon>Spermatophyta</taxon>
        <taxon>Magnoliopsida</taxon>
        <taxon>eudicotyledons</taxon>
        <taxon>Gunneridae</taxon>
        <taxon>Pentapetalae</taxon>
        <taxon>rosids</taxon>
        <taxon>fabids</taxon>
        <taxon>Fabales</taxon>
        <taxon>Fabaceae</taxon>
        <taxon>Papilionoideae</taxon>
        <taxon>50 kb inversion clade</taxon>
        <taxon>NPAAA clade</taxon>
        <taxon>indigoferoid/millettioid clade</taxon>
        <taxon>Phaseoleae</taxon>
        <taxon>Flemingia</taxon>
    </lineage>
</organism>
<reference evidence="1 2" key="1">
    <citation type="submission" date="2024-08" db="EMBL/GenBank/DDBJ databases">
        <title>Insights into the chromosomal genome structure of Flemingia macrophylla.</title>
        <authorList>
            <person name="Ding Y."/>
            <person name="Zhao Y."/>
            <person name="Bi W."/>
            <person name="Wu M."/>
            <person name="Zhao G."/>
            <person name="Gong Y."/>
            <person name="Li W."/>
            <person name="Zhang P."/>
        </authorList>
    </citation>
    <scope>NUCLEOTIDE SEQUENCE [LARGE SCALE GENOMIC DNA]</scope>
    <source>
        <strain evidence="1">DYQJB</strain>
        <tissue evidence="1">Leaf</tissue>
    </source>
</reference>
<proteinExistence type="predicted"/>
<name>A0ABD1L5K9_9FABA</name>
<sequence length="131" mass="14833">MKPEVLLRSSKSPAKSLSEYAIISVLSPFLYKMPSSVVPFKYLNIGFAANQCDSVGEDMNLLIKLTPYIRSGRVAVKYIRLPTTYLNMVESTLVPTSSFDSFVPETMGFLLHYYSPCQTLLEPHEHIFFDI</sequence>
<dbReference type="AlphaFoldDB" id="A0ABD1L5K9"/>
<evidence type="ECO:0000313" key="2">
    <source>
        <dbReference type="Proteomes" id="UP001603857"/>
    </source>
</evidence>
<comment type="caution">
    <text evidence="1">The sequence shown here is derived from an EMBL/GenBank/DDBJ whole genome shotgun (WGS) entry which is preliminary data.</text>
</comment>
<evidence type="ECO:0000313" key="1">
    <source>
        <dbReference type="EMBL" id="KAL2318781.1"/>
    </source>
</evidence>
<protein>
    <submittedName>
        <fullName evidence="1">Uncharacterized protein</fullName>
    </submittedName>
</protein>
<keyword evidence="2" id="KW-1185">Reference proteome</keyword>